<dbReference type="InterPro" id="IPR041049">
    <property type="entry name" value="DUF5615"/>
</dbReference>
<dbReference type="OrthoDB" id="3216372at2"/>
<dbReference type="Proteomes" id="UP000191901">
    <property type="component" value="Chromosome"/>
</dbReference>
<protein>
    <recommendedName>
        <fullName evidence="1">DUF5615 domain-containing protein</fullName>
    </recommendedName>
</protein>
<name>A0A1Z3HJ65_9CYAN</name>
<dbReference type="RefSeq" id="WP_088429331.1">
    <property type="nucleotide sequence ID" value="NZ_CP021983.2"/>
</dbReference>
<dbReference type="AlphaFoldDB" id="A0A1Z3HJ65"/>
<dbReference type="EMBL" id="CP021983">
    <property type="protein sequence ID" value="ASC70333.1"/>
    <property type="molecule type" value="Genomic_DNA"/>
</dbReference>
<evidence type="ECO:0000313" key="3">
    <source>
        <dbReference type="Proteomes" id="UP000191901"/>
    </source>
</evidence>
<accession>A0A1Z3HJ65</accession>
<proteinExistence type="predicted"/>
<feature type="domain" description="DUF5615" evidence="1">
    <location>
        <begin position="8"/>
        <end position="112"/>
    </location>
</feature>
<reference evidence="2 3" key="1">
    <citation type="journal article" date="2016" name="Biochim. Biophys. Acta">
        <title>Characterization of red-shifted phycobilisomes isolated from the chlorophyll f-containing cyanobacterium Halomicronema hongdechloris.</title>
        <authorList>
            <person name="Li Y."/>
            <person name="Lin Y."/>
            <person name="Garvey C.J."/>
            <person name="Birch D."/>
            <person name="Corkery R.W."/>
            <person name="Loughlin P.C."/>
            <person name="Scheer H."/>
            <person name="Willows R.D."/>
            <person name="Chen M."/>
        </authorList>
    </citation>
    <scope>NUCLEOTIDE SEQUENCE [LARGE SCALE GENOMIC DNA]</scope>
    <source>
        <strain evidence="2 3">C2206</strain>
    </source>
</reference>
<keyword evidence="3" id="KW-1185">Reference proteome</keyword>
<dbReference type="KEGG" id="hhg:XM38_012710"/>
<evidence type="ECO:0000313" key="2">
    <source>
        <dbReference type="EMBL" id="ASC70333.1"/>
    </source>
</evidence>
<sequence>MSSIFVCLYLDEDVNVLVADLLQARGFDVITVRDAEQLHATDAEQLAYAVSQGRTLVTHNRTDFEELVQSYFDSGRMHYGVIFAVRRSPQEIAQRLLIILNQVTSDEMQNQVRYI</sequence>
<dbReference type="STRING" id="1641165.XM38_14505"/>
<dbReference type="Pfam" id="PF18480">
    <property type="entry name" value="DUF5615"/>
    <property type="match status" value="1"/>
</dbReference>
<gene>
    <name evidence="2" type="ORF">XM38_012710</name>
</gene>
<evidence type="ECO:0000259" key="1">
    <source>
        <dbReference type="Pfam" id="PF18480"/>
    </source>
</evidence>
<organism evidence="2 3">
    <name type="scientific">Halomicronema hongdechloris C2206</name>
    <dbReference type="NCBI Taxonomy" id="1641165"/>
    <lineage>
        <taxon>Bacteria</taxon>
        <taxon>Bacillati</taxon>
        <taxon>Cyanobacteriota</taxon>
        <taxon>Cyanophyceae</taxon>
        <taxon>Nodosilineales</taxon>
        <taxon>Nodosilineaceae</taxon>
        <taxon>Halomicronema</taxon>
    </lineage>
</organism>